<organism evidence="7 8">
    <name type="scientific">Onychostoma macrolepis</name>
    <dbReference type="NCBI Taxonomy" id="369639"/>
    <lineage>
        <taxon>Eukaryota</taxon>
        <taxon>Metazoa</taxon>
        <taxon>Chordata</taxon>
        <taxon>Craniata</taxon>
        <taxon>Vertebrata</taxon>
        <taxon>Euteleostomi</taxon>
        <taxon>Actinopterygii</taxon>
        <taxon>Neopterygii</taxon>
        <taxon>Teleostei</taxon>
        <taxon>Ostariophysi</taxon>
        <taxon>Cypriniformes</taxon>
        <taxon>Cyprinidae</taxon>
        <taxon>Acrossocheilinae</taxon>
        <taxon>Onychostoma</taxon>
    </lineage>
</organism>
<dbReference type="Pfam" id="PF02758">
    <property type="entry name" value="PYRIN"/>
    <property type="match status" value="1"/>
</dbReference>
<keyword evidence="4" id="KW-0391">Immunity</keyword>
<proteinExistence type="predicted"/>
<accession>A0A7J6CXT9</accession>
<dbReference type="InterPro" id="IPR011029">
    <property type="entry name" value="DEATH-like_dom_sf"/>
</dbReference>
<evidence type="ECO:0000256" key="1">
    <source>
        <dbReference type="ARBA" id="ARBA00004514"/>
    </source>
</evidence>
<dbReference type="PROSITE" id="PS50824">
    <property type="entry name" value="DAPIN"/>
    <property type="match status" value="1"/>
</dbReference>
<gene>
    <name evidence="7" type="ORF">G5714_007513</name>
</gene>
<name>A0A7J6CXT9_9TELE</name>
<comment type="subcellular location">
    <subcellularLocation>
        <location evidence="1">Cytoplasm</location>
        <location evidence="1">Cytosol</location>
    </subcellularLocation>
</comment>
<evidence type="ECO:0000313" key="8">
    <source>
        <dbReference type="Proteomes" id="UP000579812"/>
    </source>
</evidence>
<dbReference type="SMART" id="SM01289">
    <property type="entry name" value="PYRIN"/>
    <property type="match status" value="1"/>
</dbReference>
<dbReference type="Proteomes" id="UP000579812">
    <property type="component" value="Unassembled WGS sequence"/>
</dbReference>
<evidence type="ECO:0000256" key="5">
    <source>
        <dbReference type="ARBA" id="ARBA00023198"/>
    </source>
</evidence>
<dbReference type="PANTHER" id="PTHR46985:SF2">
    <property type="entry name" value="APOPTOSIS-ASSOCIATED SPECK-LIKE PROTEIN CONTAINING A CARD"/>
    <property type="match status" value="1"/>
</dbReference>
<protein>
    <recommendedName>
        <fullName evidence="6">Pyrin domain-containing protein</fullName>
    </recommendedName>
</protein>
<dbReference type="Pfam" id="PF00619">
    <property type="entry name" value="CARD"/>
    <property type="match status" value="1"/>
</dbReference>
<evidence type="ECO:0000256" key="4">
    <source>
        <dbReference type="ARBA" id="ARBA00022859"/>
    </source>
</evidence>
<feature type="domain" description="Pyrin" evidence="6">
    <location>
        <begin position="1"/>
        <end position="87"/>
    </location>
</feature>
<sequence>MAVHEILLECLEDLDSEQMELFTWHLIQGINDFKIPKCQLEKKPRFVVVTCMIQRYRPDGAGKLTLLVLEKMKQMNLVKDLREKLGHTTDTLQSKHTTEAGAAQEQERCKRGAEFVQKHRTALISGVSLVEPIADDMKPLIGDEKYGLILKSGTRHAQMRVLLDFLTTSKLKEEFYQSLKKHEQFLVEDLEHSE</sequence>
<reference evidence="7 8" key="1">
    <citation type="submission" date="2020-04" db="EMBL/GenBank/DDBJ databases">
        <title>Chromosome-level genome assembly of a cyprinid fish Onychostoma macrolepis by integration of Nanopore Sequencing, Bionano and Hi-C technology.</title>
        <authorList>
            <person name="Wang D."/>
        </authorList>
    </citation>
    <scope>NUCLEOTIDE SEQUENCE [LARGE SCALE GENOMIC DNA]</scope>
    <source>
        <strain evidence="7">SWU-2019</strain>
        <tissue evidence="7">Muscle</tissue>
    </source>
</reference>
<comment type="caution">
    <text evidence="7">The sequence shown here is derived from an EMBL/GenBank/DDBJ whole genome shotgun (WGS) entry which is preliminary data.</text>
</comment>
<dbReference type="GO" id="GO:0045087">
    <property type="term" value="P:innate immune response"/>
    <property type="evidence" value="ECO:0007669"/>
    <property type="project" value="UniProtKB-KW"/>
</dbReference>
<dbReference type="SUPFAM" id="SSF47986">
    <property type="entry name" value="DEATH domain"/>
    <property type="match status" value="2"/>
</dbReference>
<dbReference type="InterPro" id="IPR004020">
    <property type="entry name" value="DAPIN"/>
</dbReference>
<keyword evidence="5" id="KW-0395">Inflammatory response</keyword>
<evidence type="ECO:0000256" key="3">
    <source>
        <dbReference type="ARBA" id="ARBA00022588"/>
    </source>
</evidence>
<dbReference type="AlphaFoldDB" id="A0A7J6CXT9"/>
<dbReference type="PANTHER" id="PTHR46985">
    <property type="entry name" value="NACHT, LRR AND PYD DOMAINS-CONTAINING PROTEIN 1"/>
    <property type="match status" value="1"/>
</dbReference>
<keyword evidence="2" id="KW-0963">Cytoplasm</keyword>
<dbReference type="EMBL" id="JAAMOB010000007">
    <property type="protein sequence ID" value="KAF4110482.1"/>
    <property type="molecule type" value="Genomic_DNA"/>
</dbReference>
<dbReference type="GO" id="GO:0042981">
    <property type="term" value="P:regulation of apoptotic process"/>
    <property type="evidence" value="ECO:0007669"/>
    <property type="project" value="InterPro"/>
</dbReference>
<dbReference type="GO" id="GO:0005829">
    <property type="term" value="C:cytosol"/>
    <property type="evidence" value="ECO:0007669"/>
    <property type="project" value="UniProtKB-SubCell"/>
</dbReference>
<evidence type="ECO:0000259" key="6">
    <source>
        <dbReference type="PROSITE" id="PS50824"/>
    </source>
</evidence>
<keyword evidence="3" id="KW-0399">Innate immunity</keyword>
<evidence type="ECO:0000256" key="2">
    <source>
        <dbReference type="ARBA" id="ARBA00022490"/>
    </source>
</evidence>
<dbReference type="InterPro" id="IPR001315">
    <property type="entry name" value="CARD"/>
</dbReference>
<dbReference type="Gene3D" id="1.10.533.10">
    <property type="entry name" value="Death Domain, Fas"/>
    <property type="match status" value="2"/>
</dbReference>
<dbReference type="InterPro" id="IPR051249">
    <property type="entry name" value="NLRP_Inflammasome"/>
</dbReference>
<evidence type="ECO:0000313" key="7">
    <source>
        <dbReference type="EMBL" id="KAF4110482.1"/>
    </source>
</evidence>
<keyword evidence="8" id="KW-1185">Reference proteome</keyword>
<dbReference type="GO" id="GO:0006954">
    <property type="term" value="P:inflammatory response"/>
    <property type="evidence" value="ECO:0007669"/>
    <property type="project" value="UniProtKB-KW"/>
</dbReference>